<dbReference type="InterPro" id="IPR000847">
    <property type="entry name" value="LysR_HTH_N"/>
</dbReference>
<dbReference type="Pfam" id="PF13384">
    <property type="entry name" value="HTH_23"/>
    <property type="match status" value="1"/>
</dbReference>
<proteinExistence type="predicted"/>
<dbReference type="InterPro" id="IPR036390">
    <property type="entry name" value="WH_DNA-bd_sf"/>
</dbReference>
<keyword evidence="3" id="KW-1185">Reference proteome</keyword>
<dbReference type="EMBL" id="LSRE01000021">
    <property type="protein sequence ID" value="KXO96130.1"/>
    <property type="molecule type" value="Genomic_DNA"/>
</dbReference>
<dbReference type="Proteomes" id="UP000070409">
    <property type="component" value="Unassembled WGS sequence"/>
</dbReference>
<protein>
    <recommendedName>
        <fullName evidence="1">HTH lysR-type domain-containing protein</fullName>
    </recommendedName>
</protein>
<organism evidence="2 3">
    <name type="scientific">Tsukamurella pseudospumae</name>
    <dbReference type="NCBI Taxonomy" id="239498"/>
    <lineage>
        <taxon>Bacteria</taxon>
        <taxon>Bacillati</taxon>
        <taxon>Actinomycetota</taxon>
        <taxon>Actinomycetes</taxon>
        <taxon>Mycobacteriales</taxon>
        <taxon>Tsukamurellaceae</taxon>
        <taxon>Tsukamurella</taxon>
    </lineage>
</organism>
<comment type="caution">
    <text evidence="2">The sequence shown here is derived from an EMBL/GenBank/DDBJ whole genome shotgun (WGS) entry which is preliminary data.</text>
</comment>
<accession>A0A137ZDA2</accession>
<gene>
    <name evidence="2" type="ORF">AXK61_23435</name>
</gene>
<name>A0A137ZDA2_9ACTN</name>
<dbReference type="Gene3D" id="1.10.10.60">
    <property type="entry name" value="Homeodomain-like"/>
    <property type="match status" value="1"/>
</dbReference>
<dbReference type="Gene3D" id="1.10.10.10">
    <property type="entry name" value="Winged helix-like DNA-binding domain superfamily/Winged helix DNA-binding domain"/>
    <property type="match status" value="1"/>
</dbReference>
<dbReference type="Pfam" id="PF00126">
    <property type="entry name" value="HTH_1"/>
    <property type="match status" value="1"/>
</dbReference>
<evidence type="ECO:0000313" key="2">
    <source>
        <dbReference type="EMBL" id="KXO96130.1"/>
    </source>
</evidence>
<evidence type="ECO:0000259" key="1">
    <source>
        <dbReference type="PROSITE" id="PS50931"/>
    </source>
</evidence>
<dbReference type="PRINTS" id="PR00039">
    <property type="entry name" value="HTHLYSR"/>
</dbReference>
<reference evidence="2 3" key="1">
    <citation type="submission" date="2016-02" db="EMBL/GenBank/DDBJ databases">
        <authorList>
            <person name="Teng J.L."/>
            <person name="Tang Y."/>
            <person name="Huang Y."/>
            <person name="Guo F."/>
            <person name="Wei W."/>
            <person name="Chen J.H."/>
            <person name="Wong S.Y."/>
            <person name="Lau S.K."/>
            <person name="Woo P.C."/>
        </authorList>
    </citation>
    <scope>NUCLEOTIDE SEQUENCE [LARGE SCALE GENOMIC DNA]</scope>
    <source>
        <strain evidence="2 3">JCM 13375</strain>
    </source>
</reference>
<evidence type="ECO:0000313" key="3">
    <source>
        <dbReference type="Proteomes" id="UP000070409"/>
    </source>
</evidence>
<dbReference type="PROSITE" id="PS50931">
    <property type="entry name" value="HTH_LYSR"/>
    <property type="match status" value="1"/>
</dbReference>
<dbReference type="InterPro" id="IPR036388">
    <property type="entry name" value="WH-like_DNA-bd_sf"/>
</dbReference>
<feature type="domain" description="HTH lysR-type" evidence="1">
    <location>
        <begin position="158"/>
        <end position="200"/>
    </location>
</feature>
<sequence>MDTGRRQYAHARAQLPPETLSKLYHRDRLTLRQIAGQVGVSRQTVSRLLADYEISTIPATQRTKIHVDRDWLYQEYVTNRRALPDLARQLGMSTPNLARWATKYEIPMRPRGGPSHSSALAAAASAEAVPPILRTAAAAQGGRDRLARAEAASTFPTLTEAARALGTSQATLTSQFLRLERETGGALFERAERNRPMKLTTHGRRVIAAVRQLNPSD</sequence>
<dbReference type="SUPFAM" id="SSF46785">
    <property type="entry name" value="Winged helix' DNA-binding domain"/>
    <property type="match status" value="1"/>
</dbReference>